<accession>A0A1R4J3X7</accession>
<protein>
    <submittedName>
        <fullName evidence="1">Uncharacterized protein</fullName>
    </submittedName>
</protein>
<dbReference type="AlphaFoldDB" id="A0A1R4J3X7"/>
<name>A0A1R4J3X7_9LACT</name>
<dbReference type="EMBL" id="FUKW01000061">
    <property type="protein sequence ID" value="SJN26742.1"/>
    <property type="molecule type" value="Genomic_DNA"/>
</dbReference>
<proteinExistence type="predicted"/>
<evidence type="ECO:0000313" key="2">
    <source>
        <dbReference type="Proteomes" id="UP000195611"/>
    </source>
</evidence>
<evidence type="ECO:0000313" key="1">
    <source>
        <dbReference type="EMBL" id="SJN26742.1"/>
    </source>
</evidence>
<organism evidence="1 2">
    <name type="scientific">Marinilactibacillus psychrotolerans 42ea</name>
    <dbReference type="NCBI Taxonomy" id="1255609"/>
    <lineage>
        <taxon>Bacteria</taxon>
        <taxon>Bacillati</taxon>
        <taxon>Bacillota</taxon>
        <taxon>Bacilli</taxon>
        <taxon>Lactobacillales</taxon>
        <taxon>Carnobacteriaceae</taxon>
        <taxon>Marinilactibacillus</taxon>
    </lineage>
</organism>
<dbReference type="Proteomes" id="UP000195611">
    <property type="component" value="Unassembled WGS sequence"/>
</dbReference>
<gene>
    <name evidence="1" type="ORF">FM115_03810</name>
</gene>
<reference evidence="1 2" key="1">
    <citation type="submission" date="2017-02" db="EMBL/GenBank/DDBJ databases">
        <authorList>
            <person name="Peterson S.W."/>
        </authorList>
    </citation>
    <scope>NUCLEOTIDE SEQUENCE [LARGE SCALE GENOMIC DNA]</scope>
    <source>
        <strain evidence="1 2">42ea</strain>
    </source>
</reference>
<sequence>MHKFSYKKVEMTHPVGIGKNAAIDATSDDTQKFATASTTRLPTVSLELKPLLFSLSFTTAEVSMSISDVFFLVSLFTISNRITLESLSKYSRMVFPFFYIY</sequence>